<dbReference type="PANTHER" id="PTHR34406:SF1">
    <property type="entry name" value="PROTEIN YCEI"/>
    <property type="match status" value="1"/>
</dbReference>
<feature type="domain" description="Lipid/polyisoprenoid-binding YceI-like" evidence="2">
    <location>
        <begin position="15"/>
        <end position="179"/>
    </location>
</feature>
<protein>
    <submittedName>
        <fullName evidence="3">Polyisoprenoid-binding protein</fullName>
    </submittedName>
</protein>
<dbReference type="PANTHER" id="PTHR34406">
    <property type="entry name" value="PROTEIN YCEI"/>
    <property type="match status" value="1"/>
</dbReference>
<dbReference type="EMBL" id="QHKI01000061">
    <property type="protein sequence ID" value="RSM71852.1"/>
    <property type="molecule type" value="Genomic_DNA"/>
</dbReference>
<dbReference type="RefSeq" id="WP_037269774.1">
    <property type="nucleotide sequence ID" value="NZ_QHKI01000061.1"/>
</dbReference>
<dbReference type="SMART" id="SM00867">
    <property type="entry name" value="YceI"/>
    <property type="match status" value="1"/>
</dbReference>
<proteinExistence type="inferred from homology"/>
<comment type="caution">
    <text evidence="3">The sequence shown here is derived from an EMBL/GenBank/DDBJ whole genome shotgun (WGS) entry which is preliminary data.</text>
</comment>
<evidence type="ECO:0000256" key="1">
    <source>
        <dbReference type="ARBA" id="ARBA00008812"/>
    </source>
</evidence>
<reference evidence="3 4" key="1">
    <citation type="submission" date="2018-05" db="EMBL/GenBank/DDBJ databases">
        <title>Evolution of GPA BGCs.</title>
        <authorList>
            <person name="Waglechner N."/>
            <person name="Wright G.D."/>
        </authorList>
    </citation>
    <scope>NUCLEOTIDE SEQUENCE [LARGE SCALE GENOMIC DNA]</scope>
    <source>
        <strain evidence="3 4">A82846</strain>
    </source>
</reference>
<dbReference type="Proteomes" id="UP000287547">
    <property type="component" value="Unassembled WGS sequence"/>
</dbReference>
<dbReference type="AlphaFoldDB" id="A0A428YRX5"/>
<sequence>MSTPTINIPGYVVGTWTIDPIHSDVSFIVRHLGVSKVRGQFNTFAGEIVTAEDPLQSTVTATIDAGSFHTRQEQRDNHVKSEDFLHVDDHPEIKFVSTGIRQDGGENFLLDGNLTIRGTTKPVTLALEINGFGEGMDGKSLIGISATTQISRKDFGVHGGAAGAAVSDKIQIALEIEAGLKSE</sequence>
<dbReference type="Gene3D" id="2.40.128.110">
    <property type="entry name" value="Lipid/polyisoprenoid-binding, YceI-like"/>
    <property type="match status" value="1"/>
</dbReference>
<dbReference type="SUPFAM" id="SSF101874">
    <property type="entry name" value="YceI-like"/>
    <property type="match status" value="1"/>
</dbReference>
<name>A0A428YRX5_KIBAR</name>
<organism evidence="3 4">
    <name type="scientific">Kibdelosporangium aridum</name>
    <dbReference type="NCBI Taxonomy" id="2030"/>
    <lineage>
        <taxon>Bacteria</taxon>
        <taxon>Bacillati</taxon>
        <taxon>Actinomycetota</taxon>
        <taxon>Actinomycetes</taxon>
        <taxon>Pseudonocardiales</taxon>
        <taxon>Pseudonocardiaceae</taxon>
        <taxon>Kibdelosporangium</taxon>
    </lineage>
</organism>
<evidence type="ECO:0000313" key="3">
    <source>
        <dbReference type="EMBL" id="RSM71852.1"/>
    </source>
</evidence>
<gene>
    <name evidence="3" type="ORF">DMH04_43100</name>
</gene>
<dbReference type="OrthoDB" id="9811006at2"/>
<dbReference type="InterPro" id="IPR036761">
    <property type="entry name" value="TTHA0802/YceI-like_sf"/>
</dbReference>
<dbReference type="InterPro" id="IPR007372">
    <property type="entry name" value="Lipid/polyisoprenoid-bd_YceI"/>
</dbReference>
<comment type="similarity">
    <text evidence="1">Belongs to the UPF0312 family.</text>
</comment>
<dbReference type="Pfam" id="PF04264">
    <property type="entry name" value="YceI"/>
    <property type="match status" value="1"/>
</dbReference>
<accession>A0A428YRX5</accession>
<evidence type="ECO:0000313" key="4">
    <source>
        <dbReference type="Proteomes" id="UP000287547"/>
    </source>
</evidence>
<evidence type="ECO:0000259" key="2">
    <source>
        <dbReference type="SMART" id="SM00867"/>
    </source>
</evidence>